<feature type="compositionally biased region" description="Low complexity" evidence="1">
    <location>
        <begin position="98"/>
        <end position="115"/>
    </location>
</feature>
<comment type="caution">
    <text evidence="3">The sequence shown here is derived from an EMBL/GenBank/DDBJ whole genome shotgun (WGS) entry which is preliminary data.</text>
</comment>
<feature type="transmembrane region" description="Helical" evidence="2">
    <location>
        <begin position="640"/>
        <end position="662"/>
    </location>
</feature>
<keyword evidence="4" id="KW-1185">Reference proteome</keyword>
<dbReference type="Proteomes" id="UP001201980">
    <property type="component" value="Unassembled WGS sequence"/>
</dbReference>
<dbReference type="GO" id="GO:0016255">
    <property type="term" value="P:attachment of GPI anchor to protein"/>
    <property type="evidence" value="ECO:0007669"/>
    <property type="project" value="InterPro"/>
</dbReference>
<gene>
    <name evidence="3" type="ORF">MKZ38_003028</name>
</gene>
<keyword evidence="2" id="KW-1133">Transmembrane helix</keyword>
<proteinExistence type="predicted"/>
<dbReference type="Pfam" id="PF04113">
    <property type="entry name" value="Gpi16"/>
    <property type="match status" value="1"/>
</dbReference>
<evidence type="ECO:0000256" key="1">
    <source>
        <dbReference type="SAM" id="MobiDB-lite"/>
    </source>
</evidence>
<organism evidence="3 4">
    <name type="scientific">Zalerion maritima</name>
    <dbReference type="NCBI Taxonomy" id="339359"/>
    <lineage>
        <taxon>Eukaryota</taxon>
        <taxon>Fungi</taxon>
        <taxon>Dikarya</taxon>
        <taxon>Ascomycota</taxon>
        <taxon>Pezizomycotina</taxon>
        <taxon>Sordariomycetes</taxon>
        <taxon>Lulworthiomycetidae</taxon>
        <taxon>Lulworthiales</taxon>
        <taxon>Lulworthiaceae</taxon>
        <taxon>Zalerion</taxon>
    </lineage>
</organism>
<dbReference type="GO" id="GO:0042765">
    <property type="term" value="C:GPI-anchor transamidase complex"/>
    <property type="evidence" value="ECO:0007669"/>
    <property type="project" value="InterPro"/>
</dbReference>
<keyword evidence="2" id="KW-0472">Membrane</keyword>
<reference evidence="3" key="1">
    <citation type="submission" date="2022-07" db="EMBL/GenBank/DDBJ databases">
        <title>Draft genome sequence of Zalerion maritima ATCC 34329, a (micro)plastics degrading marine fungus.</title>
        <authorList>
            <person name="Paco A."/>
            <person name="Goncalves M.F.M."/>
            <person name="Rocha-Santos T.A.P."/>
            <person name="Alves A."/>
        </authorList>
    </citation>
    <scope>NUCLEOTIDE SEQUENCE</scope>
    <source>
        <strain evidence="3">ATCC 34329</strain>
    </source>
</reference>
<keyword evidence="2" id="KW-0812">Transmembrane</keyword>
<dbReference type="PANTHER" id="PTHR12959:SF11">
    <property type="entry name" value="GPI TRANSAMIDASE COMPONENT PIG-T"/>
    <property type="match status" value="1"/>
</dbReference>
<dbReference type="AlphaFoldDB" id="A0AAD5WQU6"/>
<evidence type="ECO:0000313" key="4">
    <source>
        <dbReference type="Proteomes" id="UP001201980"/>
    </source>
</evidence>
<sequence length="705" mass="78151">MPFLVPPELHCLARRGEELAQLSSTSPDLEQSKLSHPNETPPLSEFTSKNPANRKRGRASINGRTTATMRFSISRLLTAASIIFTPLLLQSSPVSASSSSQEPALSQSSQPASASTVISSDSEYHEQLVLRPLPQSALLASFNFRSNISVSAFEAQNFRFFPRSLGQILQYAGTRELHLRFALGRWDAESWGSRPWDGAREGGTGVELWAWLDAETDEEADQKWLILTNALSGLFCASLNFIDGTRTTRPVMSFQPEGDHPNSTIANTHLLHGTLPHEVVCTENLTPFLKLLPCKGKTGISSLLNGHKLFDATWQSMAIDVRPVCPRETEEGRGECVLEIEQTIDMVLDVDRSKRPRGNPIPRPPPAQDLKCDPSKEYDSDNACFPADYALGQDWSLTQIFGKTLKGTCPLTDPNIPPVCIQVPNSRHIFTSLGNKEVKDPSGNSRCYYLDPEGSFEMVLPPMSKDGAQHTAESELVKGETPLLYAERSFMGHGQERGGVQAILRNPSWDTEVEFVYMESLPWFMRVYLHTLEARINGQKTSYDSVVKEIYYRPAVDRARGTQLELRMVIPPASTVFLTYDFEKSILRYTEYPPDANRGFDVAASIITIRSPSNGKRVPAGMRTTSLLLNLPTPDFSMPYNVIIFTSTAIALAFGGMFNILVRRFVAADEGPEVSVKRMRNKAVALGRKVAAKFGRGGKEEGKKE</sequence>
<name>A0AAD5WQU6_9PEZI</name>
<accession>A0AAD5WQU6</accession>
<dbReference type="EMBL" id="JAKWBI020000196">
    <property type="protein sequence ID" value="KAJ2899471.1"/>
    <property type="molecule type" value="Genomic_DNA"/>
</dbReference>
<feature type="region of interest" description="Disordered" evidence="1">
    <location>
        <begin position="20"/>
        <end position="63"/>
    </location>
</feature>
<evidence type="ECO:0000313" key="3">
    <source>
        <dbReference type="EMBL" id="KAJ2899471.1"/>
    </source>
</evidence>
<evidence type="ECO:0000256" key="2">
    <source>
        <dbReference type="SAM" id="Phobius"/>
    </source>
</evidence>
<feature type="region of interest" description="Disordered" evidence="1">
    <location>
        <begin position="98"/>
        <end position="117"/>
    </location>
</feature>
<evidence type="ECO:0008006" key="5">
    <source>
        <dbReference type="Google" id="ProtNLM"/>
    </source>
</evidence>
<dbReference type="InterPro" id="IPR007245">
    <property type="entry name" value="PIG-T"/>
</dbReference>
<feature type="compositionally biased region" description="Polar residues" evidence="1">
    <location>
        <begin position="21"/>
        <end position="38"/>
    </location>
</feature>
<feature type="region of interest" description="Disordered" evidence="1">
    <location>
        <begin position="351"/>
        <end position="374"/>
    </location>
</feature>
<dbReference type="PANTHER" id="PTHR12959">
    <property type="entry name" value="GPI TRANSAMIDASE COMPONENT PIG-T-RELATED"/>
    <property type="match status" value="1"/>
</dbReference>
<protein>
    <recommendedName>
        <fullName evidence="5">GPI transamidase component GPI16</fullName>
    </recommendedName>
</protein>